<evidence type="ECO:0000313" key="1">
    <source>
        <dbReference type="EMBL" id="MBP1937523.1"/>
    </source>
</evidence>
<keyword evidence="2" id="KW-1185">Reference proteome</keyword>
<dbReference type="EMBL" id="JAGGKP010000005">
    <property type="protein sequence ID" value="MBP1937523.1"/>
    <property type="molecule type" value="Genomic_DNA"/>
</dbReference>
<name>A0ABS4H4R4_9BACL</name>
<evidence type="ECO:0008006" key="3">
    <source>
        <dbReference type="Google" id="ProtNLM"/>
    </source>
</evidence>
<evidence type="ECO:0000313" key="2">
    <source>
        <dbReference type="Proteomes" id="UP001519273"/>
    </source>
</evidence>
<gene>
    <name evidence="1" type="ORF">J2Z20_002418</name>
</gene>
<dbReference type="Proteomes" id="UP001519273">
    <property type="component" value="Unassembled WGS sequence"/>
</dbReference>
<dbReference type="RefSeq" id="WP_209850230.1">
    <property type="nucleotide sequence ID" value="NZ_CBCRVE010000005.1"/>
</dbReference>
<protein>
    <recommendedName>
        <fullName evidence="3">Spore coat protein</fullName>
    </recommendedName>
</protein>
<reference evidence="1 2" key="1">
    <citation type="submission" date="2021-03" db="EMBL/GenBank/DDBJ databases">
        <title>Genomic Encyclopedia of Type Strains, Phase IV (KMG-IV): sequencing the most valuable type-strain genomes for metagenomic binning, comparative biology and taxonomic classification.</title>
        <authorList>
            <person name="Goeker M."/>
        </authorList>
    </citation>
    <scope>NUCLEOTIDE SEQUENCE [LARGE SCALE GENOMIC DNA]</scope>
    <source>
        <strain evidence="1 2">DSM 23491</strain>
    </source>
</reference>
<comment type="caution">
    <text evidence="1">The sequence shown here is derived from an EMBL/GenBank/DDBJ whole genome shotgun (WGS) entry which is preliminary data.</text>
</comment>
<sequence>MPALQPLTGKELMYIVDSISNEDLLMKQNAATAAMTQNPTIQQACLRYIRSHEQHMQSLIQCLQQHQQMAPTMPQ</sequence>
<accession>A0ABS4H4R4</accession>
<proteinExistence type="predicted"/>
<organism evidence="1 2">
    <name type="scientific">Paenibacillus sediminis</name>
    <dbReference type="NCBI Taxonomy" id="664909"/>
    <lineage>
        <taxon>Bacteria</taxon>
        <taxon>Bacillati</taxon>
        <taxon>Bacillota</taxon>
        <taxon>Bacilli</taxon>
        <taxon>Bacillales</taxon>
        <taxon>Paenibacillaceae</taxon>
        <taxon>Paenibacillus</taxon>
    </lineage>
</organism>